<organism evidence="1 2">
    <name type="scientific">Mycolicibacterium arenosum</name>
    <dbReference type="NCBI Taxonomy" id="2952157"/>
    <lineage>
        <taxon>Bacteria</taxon>
        <taxon>Bacillati</taxon>
        <taxon>Actinomycetota</taxon>
        <taxon>Actinomycetes</taxon>
        <taxon>Mycobacteriales</taxon>
        <taxon>Mycobacteriaceae</taxon>
        <taxon>Mycolicibacterium</taxon>
    </lineage>
</organism>
<accession>A0ABT1M055</accession>
<reference evidence="1 2" key="1">
    <citation type="submission" date="2022-06" db="EMBL/GenBank/DDBJ databases">
        <title>Mycolicibacterium sp. CAU 1645 isolated from seawater.</title>
        <authorList>
            <person name="Kim W."/>
        </authorList>
    </citation>
    <scope>NUCLEOTIDE SEQUENCE [LARGE SCALE GENOMIC DNA]</scope>
    <source>
        <strain evidence="1 2">CAU 1645</strain>
    </source>
</reference>
<evidence type="ECO:0000313" key="1">
    <source>
        <dbReference type="EMBL" id="MCP9271817.1"/>
    </source>
</evidence>
<gene>
    <name evidence="1" type="ORF">NM203_06435</name>
</gene>
<evidence type="ECO:0008006" key="3">
    <source>
        <dbReference type="Google" id="ProtNLM"/>
    </source>
</evidence>
<comment type="caution">
    <text evidence="1">The sequence shown here is derived from an EMBL/GenBank/DDBJ whole genome shotgun (WGS) entry which is preliminary data.</text>
</comment>
<proteinExistence type="predicted"/>
<dbReference type="RefSeq" id="WP_255058895.1">
    <property type="nucleotide sequence ID" value="NZ_JANDBD010000002.1"/>
</dbReference>
<keyword evidence="2" id="KW-1185">Reference proteome</keyword>
<sequence>MPKTKAPLDEFVCTVIELATADSSRGWLAAMYGAAAYDVPDHDGARIAVGHRGTADHVDGRLTGRWESVIGAEHADRVLLSIGPASRALLARDAVHVEPVSRRTGLDEAGVCEVVVYNADVEHVLTGAATPALAAGAAAAVVGSAAGVWRTHVDHLRARLAVAHGGDEAFDAVDVARAASDIDAATLQIAAAAGQPGVGAAPFVQAVARARGAADRLLASSRHALDASNPVASRWRDVHAGCLIAAQFLD</sequence>
<evidence type="ECO:0000313" key="2">
    <source>
        <dbReference type="Proteomes" id="UP001651690"/>
    </source>
</evidence>
<dbReference type="Proteomes" id="UP001651690">
    <property type="component" value="Unassembled WGS sequence"/>
</dbReference>
<protein>
    <recommendedName>
        <fullName evidence="3">Acyl-CoA dehydrogenase</fullName>
    </recommendedName>
</protein>
<dbReference type="EMBL" id="JANDBD010000002">
    <property type="protein sequence ID" value="MCP9271817.1"/>
    <property type="molecule type" value="Genomic_DNA"/>
</dbReference>
<name>A0ABT1M055_9MYCO</name>